<feature type="region of interest" description="Disordered" evidence="1">
    <location>
        <begin position="24"/>
        <end position="58"/>
    </location>
</feature>
<name>U4LUE3_PYROM</name>
<evidence type="ECO:0000256" key="1">
    <source>
        <dbReference type="SAM" id="MobiDB-lite"/>
    </source>
</evidence>
<dbReference type="InterPro" id="IPR013087">
    <property type="entry name" value="Znf_C2H2_type"/>
</dbReference>
<evidence type="ECO:0000313" key="3">
    <source>
        <dbReference type="EMBL" id="CCX33625.1"/>
    </source>
</evidence>
<organism evidence="3 4">
    <name type="scientific">Pyronema omphalodes (strain CBS 100304)</name>
    <name type="common">Pyronema confluens</name>
    <dbReference type="NCBI Taxonomy" id="1076935"/>
    <lineage>
        <taxon>Eukaryota</taxon>
        <taxon>Fungi</taxon>
        <taxon>Dikarya</taxon>
        <taxon>Ascomycota</taxon>
        <taxon>Pezizomycotina</taxon>
        <taxon>Pezizomycetes</taxon>
        <taxon>Pezizales</taxon>
        <taxon>Pyronemataceae</taxon>
        <taxon>Pyronema</taxon>
    </lineage>
</organism>
<feature type="region of interest" description="Disordered" evidence="1">
    <location>
        <begin position="654"/>
        <end position="696"/>
    </location>
</feature>
<feature type="region of interest" description="Disordered" evidence="1">
    <location>
        <begin position="443"/>
        <end position="537"/>
    </location>
</feature>
<feature type="compositionally biased region" description="Low complexity" evidence="1">
    <location>
        <begin position="506"/>
        <end position="517"/>
    </location>
</feature>
<feature type="domain" description="C2H2-type" evidence="2">
    <location>
        <begin position="265"/>
        <end position="288"/>
    </location>
</feature>
<evidence type="ECO:0000313" key="4">
    <source>
        <dbReference type="Proteomes" id="UP000018144"/>
    </source>
</evidence>
<dbReference type="PROSITE" id="PS00028">
    <property type="entry name" value="ZINC_FINGER_C2H2_1"/>
    <property type="match status" value="1"/>
</dbReference>
<keyword evidence="4" id="KW-1185">Reference proteome</keyword>
<sequence length="696" mass="78153">MDYAYGRDGAFPHNQQAAAFKSPATYTRHPPPNPPRHSRPQDHHTPIHHSLPPNPYHRLPNNLPPVSRCCWADGNKLCLYTYKGKQNHREEGLMHTIGSHVARLLPKDFPFLCRWQGCQIYLKNPLEVIHHIAERHIGTTEEKVGSYHTILESVVKAAQRHQESKNSTRSRNEVSATRNPSHDPHDPHGREPLGRQPPPHRDHNNTSPLHPPTMPRHQPRISNSSPSFACSWINCNHVDLGLDKVAFHAVSTHVSRRAQVPAHTCCWLGCEDIFKTSRELADHISIRHCAMSVRTAVCLCGTPVHKNLLDYHQKSCAVMQNTSIAVVTPPPPPAPTTPASKDPRLDPSRSRPTPIKSEPTPHANEPRKRGPGPDFEEATHTRPRSTSTAARTTAAPPSPEKPVKREPFSDDFESLEGYATPEAENPPKLKLLEQQRIEAEVRERERLQKHQAEVASRRQEYMERKKNEAESLKREKVSEEMEKFREKEKAEKELAAKQKAEKEAAAKQQTAKETTQQGSAPIILDPEITDGNTDPAAPQLEQEHAATPNEPIVIDDNPEPQDPNQNLIDLIQAEDETMLDAFVPTSAEKLQEFAWKLVNLSNRIQSAIEVLPEAYIDDLVPELENDWAITEMDLMLAGIIARYQKGGDKGWMGGGRWSTQAVPREAVGAGEAGKPEGETEQPEQLGQIEQEQMEHQ</sequence>
<feature type="compositionally biased region" description="Basic and acidic residues" evidence="1">
    <location>
        <begin position="443"/>
        <end position="505"/>
    </location>
</feature>
<gene>
    <name evidence="3" type="ORF">PCON_01496</name>
</gene>
<evidence type="ECO:0000259" key="2">
    <source>
        <dbReference type="PROSITE" id="PS00028"/>
    </source>
</evidence>
<protein>
    <recommendedName>
        <fullName evidence="2">C2H2-type domain-containing protein</fullName>
    </recommendedName>
</protein>
<feature type="compositionally biased region" description="Low complexity" evidence="1">
    <location>
        <begin position="384"/>
        <end position="395"/>
    </location>
</feature>
<dbReference type="SMART" id="SM00355">
    <property type="entry name" value="ZnF_C2H2"/>
    <property type="match status" value="3"/>
</dbReference>
<dbReference type="OrthoDB" id="10407628at2759"/>
<reference evidence="3 4" key="1">
    <citation type="journal article" date="2013" name="PLoS Genet.">
        <title>The genome and development-dependent transcriptomes of Pyronema confluens: a window into fungal evolution.</title>
        <authorList>
            <person name="Traeger S."/>
            <person name="Altegoer F."/>
            <person name="Freitag M."/>
            <person name="Gabaldon T."/>
            <person name="Kempken F."/>
            <person name="Kumar A."/>
            <person name="Marcet-Houben M."/>
            <person name="Poggeler S."/>
            <person name="Stajich J.E."/>
            <person name="Nowrousian M."/>
        </authorList>
    </citation>
    <scope>NUCLEOTIDE SEQUENCE [LARGE SCALE GENOMIC DNA]</scope>
    <source>
        <strain evidence="4">CBS 100304</strain>
        <tissue evidence="3">Vegetative mycelium</tissue>
    </source>
</reference>
<dbReference type="Proteomes" id="UP000018144">
    <property type="component" value="Unassembled WGS sequence"/>
</dbReference>
<feature type="compositionally biased region" description="Basic and acidic residues" evidence="1">
    <location>
        <begin position="160"/>
        <end position="172"/>
    </location>
</feature>
<feature type="region of interest" description="Disordered" evidence="1">
    <location>
        <begin position="156"/>
        <end position="222"/>
    </location>
</feature>
<feature type="region of interest" description="Disordered" evidence="1">
    <location>
        <begin position="326"/>
        <end position="430"/>
    </location>
</feature>
<accession>U4LUE3</accession>
<dbReference type="AlphaFoldDB" id="U4LUE3"/>
<proteinExistence type="predicted"/>
<feature type="compositionally biased region" description="Basic and acidic residues" evidence="1">
    <location>
        <begin position="180"/>
        <end position="204"/>
    </location>
</feature>
<dbReference type="EMBL" id="HF936139">
    <property type="protein sequence ID" value="CCX33625.1"/>
    <property type="molecule type" value="Genomic_DNA"/>
</dbReference>